<keyword evidence="2" id="KW-1185">Reference proteome</keyword>
<gene>
    <name evidence="1" type="ORF">HA49_14975</name>
</gene>
<comment type="caution">
    <text evidence="1">The sequence shown here is derived from an EMBL/GenBank/DDBJ whole genome shotgun (WGS) entry which is preliminary data.</text>
</comment>
<accession>A0A095UCE8</accession>
<dbReference type="STRING" id="642227.HA49_14975"/>
<reference evidence="1" key="1">
    <citation type="submission" date="2014-12" db="EMBL/GenBank/DDBJ databases">
        <title>The draft genome of the Tatumella morbirosei type strain, LMG23360T isolated from pineapple rot.</title>
        <authorList>
            <person name="Smits T.H."/>
            <person name="Palmer M."/>
            <person name="Venter S.N."/>
            <person name="Duffy B."/>
            <person name="Steenkamp E.T."/>
            <person name="Chan W.Y."/>
            <person name="Coutinho T.A."/>
            <person name="Coetzee M.P."/>
            <person name="De Maayer P."/>
        </authorList>
    </citation>
    <scope>NUCLEOTIDE SEQUENCE [LARGE SCALE GENOMIC DNA]</scope>
    <source>
        <strain evidence="1">LMG 23360</strain>
    </source>
</reference>
<evidence type="ECO:0000313" key="2">
    <source>
        <dbReference type="Proteomes" id="UP000029577"/>
    </source>
</evidence>
<sequence length="62" mass="7357">MKIPPDTSHQIGAYLWLAGIDILIEVFINEDVCCDFLYIKICIYIRIFIRNGNYFRMIVKSR</sequence>
<protein>
    <submittedName>
        <fullName evidence="1">Uncharacterized protein</fullName>
    </submittedName>
</protein>
<evidence type="ECO:0000313" key="1">
    <source>
        <dbReference type="EMBL" id="KGD72083.1"/>
    </source>
</evidence>
<name>A0A095UCE8_9GAMM</name>
<proteinExistence type="predicted"/>
<organism evidence="1 2">
    <name type="scientific">Tatumella morbirosei</name>
    <dbReference type="NCBI Taxonomy" id="642227"/>
    <lineage>
        <taxon>Bacteria</taxon>
        <taxon>Pseudomonadati</taxon>
        <taxon>Pseudomonadota</taxon>
        <taxon>Gammaproteobacteria</taxon>
        <taxon>Enterobacterales</taxon>
        <taxon>Erwiniaceae</taxon>
        <taxon>Tatumella</taxon>
    </lineage>
</organism>
<dbReference type="AlphaFoldDB" id="A0A095UCE8"/>
<dbReference type="EMBL" id="JPKR02000003">
    <property type="protein sequence ID" value="KGD72083.1"/>
    <property type="molecule type" value="Genomic_DNA"/>
</dbReference>
<dbReference type="Proteomes" id="UP000029577">
    <property type="component" value="Unassembled WGS sequence"/>
</dbReference>